<keyword evidence="7 8" id="KW-0472">Membrane</keyword>
<evidence type="ECO:0000259" key="10">
    <source>
        <dbReference type="PROSITE" id="PS50929"/>
    </source>
</evidence>
<keyword evidence="6 8" id="KW-1133">Transmembrane helix</keyword>
<dbReference type="OrthoDB" id="9770415at2"/>
<dbReference type="PROSITE" id="PS50893">
    <property type="entry name" value="ABC_TRANSPORTER_2"/>
    <property type="match status" value="1"/>
</dbReference>
<organism evidence="11 12">
    <name type="scientific">Aerococcus christensenii</name>
    <dbReference type="NCBI Taxonomy" id="87541"/>
    <lineage>
        <taxon>Bacteria</taxon>
        <taxon>Bacillati</taxon>
        <taxon>Bacillota</taxon>
        <taxon>Bacilli</taxon>
        <taxon>Lactobacillales</taxon>
        <taxon>Aerococcaceae</taxon>
        <taxon>Aerococcus</taxon>
    </lineage>
</organism>
<keyword evidence="3 8" id="KW-0812">Transmembrane</keyword>
<feature type="domain" description="ABC transporter" evidence="9">
    <location>
        <begin position="352"/>
        <end position="586"/>
    </location>
</feature>
<dbReference type="Pfam" id="PF00005">
    <property type="entry name" value="ABC_tran"/>
    <property type="match status" value="1"/>
</dbReference>
<evidence type="ECO:0000256" key="5">
    <source>
        <dbReference type="ARBA" id="ARBA00022840"/>
    </source>
</evidence>
<dbReference type="InterPro" id="IPR003439">
    <property type="entry name" value="ABC_transporter-like_ATP-bd"/>
</dbReference>
<evidence type="ECO:0000256" key="7">
    <source>
        <dbReference type="ARBA" id="ARBA00023136"/>
    </source>
</evidence>
<feature type="transmembrane region" description="Helical" evidence="8">
    <location>
        <begin position="21"/>
        <end position="46"/>
    </location>
</feature>
<dbReference type="CDD" id="cd18547">
    <property type="entry name" value="ABC_6TM_Tm288_like"/>
    <property type="match status" value="1"/>
</dbReference>
<keyword evidence="5 11" id="KW-0067">ATP-binding</keyword>
<dbReference type="STRING" id="87541.AWM71_06090"/>
<dbReference type="InterPro" id="IPR039421">
    <property type="entry name" value="Type_1_exporter"/>
</dbReference>
<dbReference type="PATRIC" id="fig|87541.4.peg.1292"/>
<dbReference type="Pfam" id="PF00664">
    <property type="entry name" value="ABC_membrane"/>
    <property type="match status" value="1"/>
</dbReference>
<dbReference type="CDD" id="cd03254">
    <property type="entry name" value="ABCC_Glucan_exporter_like"/>
    <property type="match status" value="1"/>
</dbReference>
<feature type="transmembrane region" description="Helical" evidence="8">
    <location>
        <begin position="262"/>
        <end position="283"/>
    </location>
</feature>
<dbReference type="InterPro" id="IPR011527">
    <property type="entry name" value="ABC1_TM_dom"/>
</dbReference>
<dbReference type="SUPFAM" id="SSF90123">
    <property type="entry name" value="ABC transporter transmembrane region"/>
    <property type="match status" value="1"/>
</dbReference>
<dbReference type="Proteomes" id="UP000070422">
    <property type="component" value="Unassembled WGS sequence"/>
</dbReference>
<dbReference type="PANTHER" id="PTHR43394:SF1">
    <property type="entry name" value="ATP-BINDING CASSETTE SUB-FAMILY B MEMBER 10, MITOCHONDRIAL"/>
    <property type="match status" value="1"/>
</dbReference>
<comment type="caution">
    <text evidence="11">The sequence shown here is derived from an EMBL/GenBank/DDBJ whole genome shotgun (WGS) entry which is preliminary data.</text>
</comment>
<evidence type="ECO:0000256" key="6">
    <source>
        <dbReference type="ARBA" id="ARBA00022989"/>
    </source>
</evidence>
<evidence type="ECO:0000256" key="3">
    <source>
        <dbReference type="ARBA" id="ARBA00022692"/>
    </source>
</evidence>
<keyword evidence="2" id="KW-0813">Transport</keyword>
<keyword evidence="4" id="KW-0547">Nucleotide-binding</keyword>
<dbReference type="InterPro" id="IPR036640">
    <property type="entry name" value="ABC1_TM_sf"/>
</dbReference>
<evidence type="ECO:0000313" key="11">
    <source>
        <dbReference type="EMBL" id="KXB34541.1"/>
    </source>
</evidence>
<comment type="subcellular location">
    <subcellularLocation>
        <location evidence="1">Cell membrane</location>
        <topology evidence="1">Multi-pass membrane protein</topology>
    </subcellularLocation>
</comment>
<dbReference type="FunFam" id="3.40.50.300:FF:000287">
    <property type="entry name" value="Multidrug ABC transporter ATP-binding protein"/>
    <property type="match status" value="1"/>
</dbReference>
<dbReference type="PROSITE" id="PS00211">
    <property type="entry name" value="ABC_TRANSPORTER_1"/>
    <property type="match status" value="1"/>
</dbReference>
<dbReference type="Gene3D" id="1.20.1560.10">
    <property type="entry name" value="ABC transporter type 1, transmembrane domain"/>
    <property type="match status" value="1"/>
</dbReference>
<dbReference type="EMBL" id="LSCQ01000074">
    <property type="protein sequence ID" value="KXB34541.1"/>
    <property type="molecule type" value="Genomic_DNA"/>
</dbReference>
<evidence type="ECO:0000313" key="12">
    <source>
        <dbReference type="Proteomes" id="UP000070422"/>
    </source>
</evidence>
<dbReference type="InterPro" id="IPR003593">
    <property type="entry name" value="AAA+_ATPase"/>
</dbReference>
<protein>
    <submittedName>
        <fullName evidence="11">ABC transporter, ATP-binding protein</fullName>
    </submittedName>
</protein>
<proteinExistence type="predicted"/>
<evidence type="ECO:0000256" key="2">
    <source>
        <dbReference type="ARBA" id="ARBA00022448"/>
    </source>
</evidence>
<dbReference type="InterPro" id="IPR027417">
    <property type="entry name" value="P-loop_NTPase"/>
</dbReference>
<accession>A0A133XUB9</accession>
<dbReference type="Gene3D" id="3.40.50.300">
    <property type="entry name" value="P-loop containing nucleotide triphosphate hydrolases"/>
    <property type="match status" value="1"/>
</dbReference>
<reference evidence="11 12" key="1">
    <citation type="submission" date="2016-01" db="EMBL/GenBank/DDBJ databases">
        <authorList>
            <person name="Oliw E.H."/>
        </authorList>
    </citation>
    <scope>NUCLEOTIDE SEQUENCE [LARGE SCALE GENOMIC DNA]</scope>
    <source>
        <strain evidence="11 12">KA00635</strain>
    </source>
</reference>
<evidence type="ECO:0000259" key="9">
    <source>
        <dbReference type="PROSITE" id="PS50893"/>
    </source>
</evidence>
<dbReference type="InterPro" id="IPR017871">
    <property type="entry name" value="ABC_transporter-like_CS"/>
</dbReference>
<dbReference type="GO" id="GO:0016887">
    <property type="term" value="F:ATP hydrolysis activity"/>
    <property type="evidence" value="ECO:0007669"/>
    <property type="project" value="InterPro"/>
</dbReference>
<dbReference type="GO" id="GO:0005886">
    <property type="term" value="C:plasma membrane"/>
    <property type="evidence" value="ECO:0007669"/>
    <property type="project" value="UniProtKB-SubCell"/>
</dbReference>
<feature type="transmembrane region" description="Helical" evidence="8">
    <location>
        <begin position="58"/>
        <end position="80"/>
    </location>
</feature>
<dbReference type="PROSITE" id="PS50929">
    <property type="entry name" value="ABC_TM1F"/>
    <property type="match status" value="1"/>
</dbReference>
<evidence type="ECO:0000256" key="8">
    <source>
        <dbReference type="SAM" id="Phobius"/>
    </source>
</evidence>
<evidence type="ECO:0000256" key="4">
    <source>
        <dbReference type="ARBA" id="ARBA00022741"/>
    </source>
</evidence>
<dbReference type="SUPFAM" id="SSF52540">
    <property type="entry name" value="P-loop containing nucleoside triphosphate hydrolases"/>
    <property type="match status" value="1"/>
</dbReference>
<sequence>MKVNPFQLIRQLWPFLKPYRLKLLLSILASSSMVISAIFEPIVLGLGITELSKNVWEIAHHVPNAAINFPYLSFVALLYFTRGMFYHIGLYLGQYFLTDAVQAATHELRCQISRKANRLPVHFFDRHQTGDILSRMTNDVEALSNALQQSVQQFIIGAVQITLAVLVMLSLNRQLTLIALTSMSLTYLAGKKLLTFSQPLFKDQADALGHLFGYTEEQLSGFTELKVYTKEEDSIREFKQRNHRLQKIGFKTTLLSEIMQPLLYFIANLSYVVVGGVGAYLTLIDKLTVGYLQAFVQYIYLINQPLQNITQLMGIIQSAFAAGQRIFDFLEEKELDSCPVQEKLPSPVKGQIDFDHVQFGYQEGHLLMQDVSFSVSPGQTVAIVGPTGAGKTTLINLLMRFYDVSGGAIKIDGIDIRHLSRHNLRQHIGMVLQDAWLYTDSVRENIRFGNLEATNDQVTKAAQLANVDHFIRTLPGGYDMTINEEASNISLGQKQLMTIARAIINNPDILILDEATSSVDTRLEQLIQTAMDRIMEGRTSFVIAHRLSTIRNADKILVMNHGTIIEHGTHDELMKKNGFYADLYNSQFKK</sequence>
<dbReference type="RefSeq" id="WP_060937058.1">
    <property type="nucleotide sequence ID" value="NZ_JASOZP010000008.1"/>
</dbReference>
<feature type="domain" description="ABC transmembrane type-1" evidence="10">
    <location>
        <begin position="23"/>
        <end position="318"/>
    </location>
</feature>
<evidence type="ECO:0000256" key="1">
    <source>
        <dbReference type="ARBA" id="ARBA00004651"/>
    </source>
</evidence>
<dbReference type="AlphaFoldDB" id="A0A133XUB9"/>
<dbReference type="GO" id="GO:0015421">
    <property type="term" value="F:ABC-type oligopeptide transporter activity"/>
    <property type="evidence" value="ECO:0007669"/>
    <property type="project" value="TreeGrafter"/>
</dbReference>
<dbReference type="SMART" id="SM00382">
    <property type="entry name" value="AAA"/>
    <property type="match status" value="1"/>
</dbReference>
<gene>
    <name evidence="11" type="ORF">HMPREF3187_01309</name>
</gene>
<name>A0A133XUB9_9LACT</name>
<dbReference type="GO" id="GO:0005524">
    <property type="term" value="F:ATP binding"/>
    <property type="evidence" value="ECO:0007669"/>
    <property type="project" value="UniProtKB-KW"/>
</dbReference>
<dbReference type="PANTHER" id="PTHR43394">
    <property type="entry name" value="ATP-DEPENDENT PERMEASE MDL1, MITOCHONDRIAL"/>
    <property type="match status" value="1"/>
</dbReference>